<reference evidence="2 3" key="1">
    <citation type="submission" date="2021-10" db="EMBL/GenBank/DDBJ databases">
        <title>Alishewanella koreense sp. nov. isolated from seawater of southwestern coast in South Korea and the proposal for the reclassification of Rheinheimera perlucida and Rheinheimera tuosuensis as Arsukibacterium perlucida and Arsukibacterium tuosuensis.</title>
        <authorList>
            <person name="Kim K.H."/>
            <person name="Ruan W."/>
            <person name="Kim K.R."/>
            <person name="Baek J.H."/>
            <person name="Jeon C.O."/>
        </authorList>
    </citation>
    <scope>NUCLEOTIDE SEQUENCE [LARGE SCALE GENOMIC DNA]</scope>
    <source>
        <strain evidence="2 3">16-MA</strain>
    </source>
</reference>
<feature type="domain" description="Methyltransferase type 11" evidence="1">
    <location>
        <begin position="85"/>
        <end position="130"/>
    </location>
</feature>
<dbReference type="Proteomes" id="UP000633814">
    <property type="component" value="Unassembled WGS sequence"/>
</dbReference>
<dbReference type="Gene3D" id="3.40.50.150">
    <property type="entry name" value="Vaccinia Virus protein VP39"/>
    <property type="match status" value="1"/>
</dbReference>
<organism evidence="2 3">
    <name type="scientific">Alishewanella maricola</name>
    <dbReference type="NCBI Taxonomy" id="2795740"/>
    <lineage>
        <taxon>Bacteria</taxon>
        <taxon>Pseudomonadati</taxon>
        <taxon>Pseudomonadota</taxon>
        <taxon>Gammaproteobacteria</taxon>
        <taxon>Alteromonadales</taxon>
        <taxon>Alteromonadaceae</taxon>
        <taxon>Alishewanella</taxon>
    </lineage>
</organism>
<name>A0ABS8C089_9ALTE</name>
<evidence type="ECO:0000313" key="3">
    <source>
        <dbReference type="Proteomes" id="UP000633814"/>
    </source>
</evidence>
<dbReference type="EMBL" id="JAEINI020000001">
    <property type="protein sequence ID" value="MCB5225734.1"/>
    <property type="molecule type" value="Genomic_DNA"/>
</dbReference>
<keyword evidence="2" id="KW-0808">Transferase</keyword>
<proteinExistence type="predicted"/>
<dbReference type="GO" id="GO:0008168">
    <property type="term" value="F:methyltransferase activity"/>
    <property type="evidence" value="ECO:0007669"/>
    <property type="project" value="UniProtKB-KW"/>
</dbReference>
<dbReference type="GO" id="GO:0032259">
    <property type="term" value="P:methylation"/>
    <property type="evidence" value="ECO:0007669"/>
    <property type="project" value="UniProtKB-KW"/>
</dbReference>
<evidence type="ECO:0000313" key="2">
    <source>
        <dbReference type="EMBL" id="MCB5225734.1"/>
    </source>
</evidence>
<comment type="caution">
    <text evidence="2">The sequence shown here is derived from an EMBL/GenBank/DDBJ whole genome shotgun (WGS) entry which is preliminary data.</text>
</comment>
<gene>
    <name evidence="2" type="ORF">JAO78_002780</name>
</gene>
<keyword evidence="2" id="KW-0489">Methyltransferase</keyword>
<evidence type="ECO:0000259" key="1">
    <source>
        <dbReference type="Pfam" id="PF08241"/>
    </source>
</evidence>
<accession>A0ABS8C089</accession>
<protein>
    <submittedName>
        <fullName evidence="2">Class I SAM-dependent methyltransferase</fullName>
    </submittedName>
</protein>
<dbReference type="InterPro" id="IPR029063">
    <property type="entry name" value="SAM-dependent_MTases_sf"/>
</dbReference>
<sequence length="254" mass="28645">MKPALRDNHPAVPSGWHCFRQGHALASALEQELEPWLQKIFGYYLLKIGDLSSQLSLPSARLRQQLTLGSAEGQAELPTGAKMIAEPDALPIAAASVDAVLLSHCLEFQSDPHHVIREAHRVLIGDGYLLLSGFNPHSVLGLTRFAPWLKNEFPWQGHFFSAARIKDWLHLIGFEVVGEQRFFCSSMLSPDYKAGRWQRFSERHLRYFASSYLLVARKRELPLTPIRPKWQVQTGFSTAQGISARHGAQRKSIK</sequence>
<dbReference type="Pfam" id="PF08241">
    <property type="entry name" value="Methyltransf_11"/>
    <property type="match status" value="1"/>
</dbReference>
<dbReference type="RefSeq" id="WP_226749818.1">
    <property type="nucleotide sequence ID" value="NZ_JAEINI020000001.1"/>
</dbReference>
<dbReference type="SUPFAM" id="SSF53335">
    <property type="entry name" value="S-adenosyl-L-methionine-dependent methyltransferases"/>
    <property type="match status" value="1"/>
</dbReference>
<keyword evidence="3" id="KW-1185">Reference proteome</keyword>
<dbReference type="InterPro" id="IPR013216">
    <property type="entry name" value="Methyltransf_11"/>
</dbReference>